<dbReference type="RefSeq" id="WP_007195816.1">
    <property type="nucleotide sequence ID" value="NZ_CM002917.1"/>
</dbReference>
<dbReference type="HOGENOM" id="CLU_039168_0_0_5"/>
<name>A9CYB9_HOEPD</name>
<dbReference type="EMBL" id="ABIA03000002">
    <property type="protein sequence ID" value="EDQ34555.1"/>
    <property type="molecule type" value="Genomic_DNA"/>
</dbReference>
<feature type="domain" description="MobA/VirD2-like nuclease" evidence="3">
    <location>
        <begin position="20"/>
        <end position="150"/>
    </location>
</feature>
<evidence type="ECO:0000259" key="3">
    <source>
        <dbReference type="Pfam" id="PF03432"/>
    </source>
</evidence>
<keyword evidence="5" id="KW-1185">Reference proteome</keyword>
<dbReference type="OrthoDB" id="1826980at2"/>
<keyword evidence="1" id="KW-0175">Coiled coil</keyword>
<evidence type="ECO:0000313" key="4">
    <source>
        <dbReference type="EMBL" id="EDQ34555.1"/>
    </source>
</evidence>
<reference evidence="4 5" key="1">
    <citation type="submission" date="2007-10" db="EMBL/GenBank/DDBJ databases">
        <authorList>
            <person name="Wagner-Dobler I."/>
            <person name="Ferriera S."/>
            <person name="Johnson J."/>
            <person name="Kravitz S."/>
            <person name="Beeson K."/>
            <person name="Sutton G."/>
            <person name="Rogers Y.-H."/>
            <person name="Friedman R."/>
            <person name="Frazier M."/>
            <person name="Venter J.C."/>
        </authorList>
    </citation>
    <scope>NUCLEOTIDE SEQUENCE [LARGE SCALE GENOMIC DNA]</scope>
    <source>
        <strain evidence="4 5">DFL-43</strain>
    </source>
</reference>
<dbReference type="Proteomes" id="UP000004291">
    <property type="component" value="Chromosome"/>
</dbReference>
<evidence type="ECO:0000256" key="2">
    <source>
        <dbReference type="SAM" id="MobiDB-lite"/>
    </source>
</evidence>
<proteinExistence type="predicted"/>
<dbReference type="eggNOG" id="COG0612">
    <property type="taxonomic scope" value="Bacteria"/>
</dbReference>
<dbReference type="InterPro" id="IPR005094">
    <property type="entry name" value="Endonuclease_MobA/VirD2"/>
</dbReference>
<evidence type="ECO:0000256" key="1">
    <source>
        <dbReference type="SAM" id="Coils"/>
    </source>
</evidence>
<dbReference type="AlphaFoldDB" id="A9CYB9"/>
<feature type="region of interest" description="Disordered" evidence="2">
    <location>
        <begin position="411"/>
        <end position="435"/>
    </location>
</feature>
<protein>
    <recommendedName>
        <fullName evidence="3">MobA/VirD2-like nuclease domain-containing protein</fullName>
    </recommendedName>
</protein>
<feature type="coiled-coil region" evidence="1">
    <location>
        <begin position="341"/>
        <end position="368"/>
    </location>
</feature>
<feature type="compositionally biased region" description="Basic and acidic residues" evidence="2">
    <location>
        <begin position="425"/>
        <end position="435"/>
    </location>
</feature>
<evidence type="ECO:0000313" key="5">
    <source>
        <dbReference type="Proteomes" id="UP000004291"/>
    </source>
</evidence>
<dbReference type="Pfam" id="PF03432">
    <property type="entry name" value="Relaxase"/>
    <property type="match status" value="1"/>
</dbReference>
<organism evidence="4 5">
    <name type="scientific">Hoeflea phototrophica (strain DSM 17068 / NCIMB 14078 / DFL-43)</name>
    <dbReference type="NCBI Taxonomy" id="411684"/>
    <lineage>
        <taxon>Bacteria</taxon>
        <taxon>Pseudomonadati</taxon>
        <taxon>Pseudomonadota</taxon>
        <taxon>Alphaproteobacteria</taxon>
        <taxon>Hyphomicrobiales</taxon>
        <taxon>Rhizobiaceae</taxon>
        <taxon>Hoeflea</taxon>
    </lineage>
</organism>
<reference evidence="4 5" key="2">
    <citation type="submission" date="2012-06" db="EMBL/GenBank/DDBJ databases">
        <authorList>
            <person name="Fiebig A."/>
        </authorList>
    </citation>
    <scope>NUCLEOTIDE SEQUENCE [LARGE SCALE GENOMIC DNA]</scope>
    <source>
        <strain evidence="4 5">DFL-43</strain>
    </source>
</reference>
<sequence length="435" mass="49806">MILHGNQRGGAKDLALHLMKDENETVQVVDVRGFISRDVMGALTESYAMSRATKCRQHLFSLSLNPPKGESVSDQDFLDAAELAEERLGLSKQPRIIVFHEKYGSDGKLRKHAHAVWSRIEVQRMKAVQLSYTKRKLVDVGRELYIRHGWRMPHGFIDPTRRDPKNFTLAEWQQAKRQGRDAKTLKAMFQERWAISDSIGGFAHALEEQGFILAKGDRRGFVAVDYKGEVYSISRWVGVKTKTVREKLGEPDALPTVQQAHAKAAAQVAKRLRELRDQQHAKAKRFSAVFAQRAANQDKTLHRSQAQLDARLNNRAQQEEAQRQARIRKGILGFIDRLTGHRRKAERRNALEREAAQVRDLVETQRLAARFERRSQQRAKEHEKRQLDLSATTQELGQDIAWLERPLEFDQAQSHAHMRPSADIAHARDGPEPEL</sequence>
<accession>A9CYB9</accession>
<gene>
    <name evidence="4" type="ORF">HPDFL43_00120</name>
</gene>
<comment type="caution">
    <text evidence="4">The sequence shown here is derived from an EMBL/GenBank/DDBJ whole genome shotgun (WGS) entry which is preliminary data.</text>
</comment>
<dbReference type="STRING" id="411684.HPDFL43_00120"/>